<accession>A0A2P2PDL7</accession>
<evidence type="ECO:0000313" key="1">
    <source>
        <dbReference type="EMBL" id="MBX52834.1"/>
    </source>
</evidence>
<proteinExistence type="predicted"/>
<reference evidence="1" key="1">
    <citation type="submission" date="2018-02" db="EMBL/GenBank/DDBJ databases">
        <title>Rhizophora mucronata_Transcriptome.</title>
        <authorList>
            <person name="Meera S.P."/>
            <person name="Sreeshan A."/>
            <person name="Augustine A."/>
        </authorList>
    </citation>
    <scope>NUCLEOTIDE SEQUENCE</scope>
    <source>
        <tissue evidence="1">Leaf</tissue>
    </source>
</reference>
<protein>
    <submittedName>
        <fullName evidence="1">Uncharacterized protein</fullName>
    </submittedName>
</protein>
<name>A0A2P2PDL7_RHIMU</name>
<sequence>MNVRPLAIIFSFEAKPRHSLKFRQMYNWTA</sequence>
<organism evidence="1">
    <name type="scientific">Rhizophora mucronata</name>
    <name type="common">Asiatic mangrove</name>
    <dbReference type="NCBI Taxonomy" id="61149"/>
    <lineage>
        <taxon>Eukaryota</taxon>
        <taxon>Viridiplantae</taxon>
        <taxon>Streptophyta</taxon>
        <taxon>Embryophyta</taxon>
        <taxon>Tracheophyta</taxon>
        <taxon>Spermatophyta</taxon>
        <taxon>Magnoliopsida</taxon>
        <taxon>eudicotyledons</taxon>
        <taxon>Gunneridae</taxon>
        <taxon>Pentapetalae</taxon>
        <taxon>rosids</taxon>
        <taxon>fabids</taxon>
        <taxon>Malpighiales</taxon>
        <taxon>Rhizophoraceae</taxon>
        <taxon>Rhizophora</taxon>
    </lineage>
</organism>
<dbReference type="AlphaFoldDB" id="A0A2P2PDL7"/>
<dbReference type="EMBL" id="GGEC01072350">
    <property type="protein sequence ID" value="MBX52834.1"/>
    <property type="molecule type" value="Transcribed_RNA"/>
</dbReference>